<dbReference type="PROSITE" id="PS00070">
    <property type="entry name" value="ALDEHYDE_DEHYDR_CYS"/>
    <property type="match status" value="1"/>
</dbReference>
<evidence type="ECO:0000256" key="2">
    <source>
        <dbReference type="ARBA" id="ARBA00019842"/>
    </source>
</evidence>
<dbReference type="Gene3D" id="3.40.309.10">
    <property type="entry name" value="Aldehyde Dehydrogenase, Chain A, domain 2"/>
    <property type="match status" value="1"/>
</dbReference>
<dbReference type="Proteomes" id="UP001165065">
    <property type="component" value="Unassembled WGS sequence"/>
</dbReference>
<feature type="domain" description="Aldehyde dehydrogenase" evidence="6">
    <location>
        <begin position="59"/>
        <end position="520"/>
    </location>
</feature>
<keyword evidence="8" id="KW-1185">Reference proteome</keyword>
<evidence type="ECO:0000313" key="7">
    <source>
        <dbReference type="EMBL" id="GMI30240.1"/>
    </source>
</evidence>
<evidence type="ECO:0000256" key="5">
    <source>
        <dbReference type="SAM" id="SignalP"/>
    </source>
</evidence>
<dbReference type="InterPro" id="IPR016162">
    <property type="entry name" value="Ald_DH_N"/>
</dbReference>
<comment type="caution">
    <text evidence="7">The sequence shown here is derived from an EMBL/GenBank/DDBJ whole genome shotgun (WGS) entry which is preliminary data.</text>
</comment>
<evidence type="ECO:0000256" key="4">
    <source>
        <dbReference type="ARBA" id="ARBA00030806"/>
    </source>
</evidence>
<evidence type="ECO:0000313" key="8">
    <source>
        <dbReference type="Proteomes" id="UP001165065"/>
    </source>
</evidence>
<dbReference type="OrthoDB" id="310895at2759"/>
<feature type="signal peptide" evidence="5">
    <location>
        <begin position="1"/>
        <end position="17"/>
    </location>
</feature>
<evidence type="ECO:0000256" key="1">
    <source>
        <dbReference type="ARBA" id="ARBA00013051"/>
    </source>
</evidence>
<dbReference type="AlphaFoldDB" id="A0A9W7G371"/>
<sequence length="546" mass="59127">MLKIFLLIALPFVISSAAFPYISSDSKLLSSSSSDVAEVFSCCSCSDSVDDMPKDTCSNTYSTVKIGELPQMTEAEAVKTLEGAVEAWNGGMGAWPQMSSEDRLQAIERVVSKLLSKRTEMVNALMYEIGKNYKDAESEVDRTVKFIRESIEELRKGYHVQRTTIGSTLAYIKRAAIGVILALGPANYPLNETYAMIIPALLTGNVVVVKIPAVGGLVHLLTLEAFASELPPNTISFVSGGGRKTCPPMMKTGKVDGLAFIGGSKAADDLITSHPEPHRLKVFSQLEAKNMAIFLDDVFDDEKALDEALDASISGSLSYNGQRCTALKLLFVPSSKKEAFSSRFQEKVSNLRVGFPWVGMEDRSAASQITPLPNKKRTAYMQELIEDARGKGAKIVGGEIVGGDDSTLMIPAVVSGVKKGMKLWEEEQFGPVVAVSWYDDLDELYSYAKDGRYAQQVSIFTTTADSALPVLVDKFSSIFGKININVAAGRSPDNLAFSGRRSSAMGTMSIRDSLNAFTTETVIATKSVGQNDKIFDDVLEASSFAK</sequence>
<dbReference type="InterPro" id="IPR015590">
    <property type="entry name" value="Aldehyde_DH_dom"/>
</dbReference>
<keyword evidence="3" id="KW-0560">Oxidoreductase</keyword>
<dbReference type="PANTHER" id="PTHR43353">
    <property type="entry name" value="SUCCINATE-SEMIALDEHYDE DEHYDROGENASE, MITOCHONDRIAL"/>
    <property type="match status" value="1"/>
</dbReference>
<gene>
    <name evidence="7" type="ORF">TrCOL_g5513</name>
</gene>
<feature type="chain" id="PRO_5040895612" description="Succinate-semialdehyde dehydrogenase, mitochondrial" evidence="5">
    <location>
        <begin position="18"/>
        <end position="546"/>
    </location>
</feature>
<organism evidence="7 8">
    <name type="scientific">Triparma columacea</name>
    <dbReference type="NCBI Taxonomy" id="722753"/>
    <lineage>
        <taxon>Eukaryota</taxon>
        <taxon>Sar</taxon>
        <taxon>Stramenopiles</taxon>
        <taxon>Ochrophyta</taxon>
        <taxon>Bolidophyceae</taxon>
        <taxon>Parmales</taxon>
        <taxon>Triparmaceae</taxon>
        <taxon>Triparma</taxon>
    </lineage>
</organism>
<dbReference type="EMBL" id="BRYA01000702">
    <property type="protein sequence ID" value="GMI30240.1"/>
    <property type="molecule type" value="Genomic_DNA"/>
</dbReference>
<dbReference type="InterPro" id="IPR050740">
    <property type="entry name" value="Aldehyde_DH_Superfamily"/>
</dbReference>
<dbReference type="GO" id="GO:0004777">
    <property type="term" value="F:succinate-semialdehyde dehydrogenase (NAD+) activity"/>
    <property type="evidence" value="ECO:0007669"/>
    <property type="project" value="UniProtKB-EC"/>
</dbReference>
<name>A0A9W7G371_9STRA</name>
<dbReference type="SUPFAM" id="SSF53720">
    <property type="entry name" value="ALDH-like"/>
    <property type="match status" value="1"/>
</dbReference>
<dbReference type="PANTHER" id="PTHR43353:SF5">
    <property type="entry name" value="SUCCINATE-SEMIALDEHYDE DEHYDROGENASE, MITOCHONDRIAL"/>
    <property type="match status" value="1"/>
</dbReference>
<dbReference type="Pfam" id="PF00171">
    <property type="entry name" value="Aldedh"/>
    <property type="match status" value="1"/>
</dbReference>
<dbReference type="InterPro" id="IPR016160">
    <property type="entry name" value="Ald_DH_CS_CYS"/>
</dbReference>
<accession>A0A9W7G371</accession>
<dbReference type="Gene3D" id="3.40.605.10">
    <property type="entry name" value="Aldehyde Dehydrogenase, Chain A, domain 1"/>
    <property type="match status" value="1"/>
</dbReference>
<evidence type="ECO:0000256" key="3">
    <source>
        <dbReference type="ARBA" id="ARBA00023002"/>
    </source>
</evidence>
<keyword evidence="5" id="KW-0732">Signal</keyword>
<dbReference type="InterPro" id="IPR016163">
    <property type="entry name" value="Ald_DH_C"/>
</dbReference>
<dbReference type="EC" id="1.2.1.24" evidence="1"/>
<protein>
    <recommendedName>
        <fullName evidence="2">Succinate-semialdehyde dehydrogenase, mitochondrial</fullName>
        <ecNumber evidence="1">1.2.1.24</ecNumber>
    </recommendedName>
    <alternativeName>
        <fullName evidence="4">NAD(+)-dependent succinic semialdehyde dehydrogenase</fullName>
    </alternativeName>
</protein>
<evidence type="ECO:0000259" key="6">
    <source>
        <dbReference type="Pfam" id="PF00171"/>
    </source>
</evidence>
<dbReference type="InterPro" id="IPR016161">
    <property type="entry name" value="Ald_DH/histidinol_DH"/>
</dbReference>
<proteinExistence type="predicted"/>
<reference evidence="8" key="1">
    <citation type="journal article" date="2023" name="Commun. Biol.">
        <title>Genome analysis of Parmales, the sister group of diatoms, reveals the evolutionary specialization of diatoms from phago-mixotrophs to photoautotrophs.</title>
        <authorList>
            <person name="Ban H."/>
            <person name="Sato S."/>
            <person name="Yoshikawa S."/>
            <person name="Yamada K."/>
            <person name="Nakamura Y."/>
            <person name="Ichinomiya M."/>
            <person name="Sato N."/>
            <person name="Blanc-Mathieu R."/>
            <person name="Endo H."/>
            <person name="Kuwata A."/>
            <person name="Ogata H."/>
        </authorList>
    </citation>
    <scope>NUCLEOTIDE SEQUENCE [LARGE SCALE GENOMIC DNA]</scope>
</reference>